<dbReference type="InterPro" id="IPR001977">
    <property type="entry name" value="Depp_CoAkinase"/>
</dbReference>
<dbReference type="RefSeq" id="WP_395118852.1">
    <property type="nucleotide sequence ID" value="NZ_JBIMSO010000140.1"/>
</dbReference>
<comment type="catalytic activity">
    <reaction evidence="7">
        <text>3'-dephospho-CoA + ATP = ADP + CoA + H(+)</text>
        <dbReference type="Rhea" id="RHEA:18245"/>
        <dbReference type="ChEBI" id="CHEBI:15378"/>
        <dbReference type="ChEBI" id="CHEBI:30616"/>
        <dbReference type="ChEBI" id="CHEBI:57287"/>
        <dbReference type="ChEBI" id="CHEBI:57328"/>
        <dbReference type="ChEBI" id="CHEBI:456216"/>
        <dbReference type="EC" id="2.7.1.24"/>
    </reaction>
</comment>
<reference evidence="9 10" key="1">
    <citation type="submission" date="2024-10" db="EMBL/GenBank/DDBJ databases">
        <authorList>
            <person name="Riesco R."/>
        </authorList>
    </citation>
    <scope>NUCLEOTIDE SEQUENCE [LARGE SCALE GENOMIC DNA]</scope>
    <source>
        <strain evidence="9 10">NCIMB 15449</strain>
    </source>
</reference>
<dbReference type="NCBIfam" id="NF002879">
    <property type="entry name" value="PRK03333.1"/>
    <property type="match status" value="1"/>
</dbReference>
<dbReference type="HAMAP" id="MF_00376">
    <property type="entry name" value="Dephospho_CoA_kinase"/>
    <property type="match status" value="1"/>
</dbReference>
<dbReference type="PANTHER" id="PTHR10695:SF46">
    <property type="entry name" value="BIFUNCTIONAL COENZYME A SYNTHASE-RELATED"/>
    <property type="match status" value="1"/>
</dbReference>
<dbReference type="SUPFAM" id="SSF52540">
    <property type="entry name" value="P-loop containing nucleoside triphosphate hydrolases"/>
    <property type="match status" value="1"/>
</dbReference>
<sequence>MLRIGLTGGMGAGKSTVSKILESRGAVIVDSDKIAREVVEPGTEGLAALVAAFGDDILAADGSLDRAALAAKAFVGDEERGKLNSIVHPLVGKRTAELIAAAPADAVLVQDIPLLVENGLGPLFSLVIVVFVDAEERVHRLVEHRGVPEKDARARISAQATDEQRRAAADVWLDNSGPPGTIDAQVNALWDERLVPFERNLSSGKWSLSVPELVPADPEWPAEAQRLIGRLQVACGASALRIDHIGSTSVPGLPAKDVIDLQITVADLATADKLAEPLHKAGFPRKTHVTADNPKPPYGVGGEADPGVWEKRLHGNADPQRPINAHIRVVNWPGQQFALAFRDWLRANPEIRDEYSAIKREAAANAGRFTDHSEAVAAYLSVKEPWFDHAYPRVMEWAAAQEGRP</sequence>
<comment type="similarity">
    <text evidence="2">In the C-terminal section; belongs to the UPF0157 (GrpB) family.</text>
</comment>
<evidence type="ECO:0000256" key="7">
    <source>
        <dbReference type="HAMAP-Rule" id="MF_00376"/>
    </source>
</evidence>
<dbReference type="InterPro" id="IPR007344">
    <property type="entry name" value="GrpB/CoaE"/>
</dbReference>
<evidence type="ECO:0000313" key="9">
    <source>
        <dbReference type="EMBL" id="MFH5211945.1"/>
    </source>
</evidence>
<feature type="binding site" evidence="7">
    <location>
        <begin position="11"/>
        <end position="16"/>
    </location>
    <ligand>
        <name>ATP</name>
        <dbReference type="ChEBI" id="CHEBI:30616"/>
    </ligand>
</feature>
<evidence type="ECO:0000256" key="5">
    <source>
        <dbReference type="ARBA" id="ARBA00022840"/>
    </source>
</evidence>
<protein>
    <recommendedName>
        <fullName evidence="7 8">Dephospho-CoA kinase</fullName>
        <ecNumber evidence="7 8">2.7.1.24</ecNumber>
    </recommendedName>
    <alternativeName>
        <fullName evidence="7">Dephosphocoenzyme A kinase</fullName>
    </alternativeName>
</protein>
<comment type="similarity">
    <text evidence="7">Belongs to the CoaE family.</text>
</comment>
<dbReference type="Gene3D" id="3.40.50.300">
    <property type="entry name" value="P-loop containing nucleotide triphosphate hydrolases"/>
    <property type="match status" value="1"/>
</dbReference>
<comment type="function">
    <text evidence="7">Catalyzes the phosphorylation of the 3'-hydroxyl group of dephosphocoenzyme A to form coenzyme A.</text>
</comment>
<dbReference type="PANTHER" id="PTHR10695">
    <property type="entry name" value="DEPHOSPHO-COA KINASE-RELATED"/>
    <property type="match status" value="1"/>
</dbReference>
<evidence type="ECO:0000256" key="3">
    <source>
        <dbReference type="ARBA" id="ARBA00022490"/>
    </source>
</evidence>
<dbReference type="InterPro" id="IPR043519">
    <property type="entry name" value="NT_sf"/>
</dbReference>
<comment type="caution">
    <text evidence="9">The sequence shown here is derived from an EMBL/GenBank/DDBJ whole genome shotgun (WGS) entry which is preliminary data.</text>
</comment>
<evidence type="ECO:0000256" key="1">
    <source>
        <dbReference type="ARBA" id="ARBA00008826"/>
    </source>
</evidence>
<dbReference type="PROSITE" id="PS51219">
    <property type="entry name" value="DPCK"/>
    <property type="match status" value="1"/>
</dbReference>
<dbReference type="EMBL" id="JBIMSO010000140">
    <property type="protein sequence ID" value="MFH5211945.1"/>
    <property type="molecule type" value="Genomic_DNA"/>
</dbReference>
<keyword evidence="5 7" id="KW-0067">ATP-binding</keyword>
<evidence type="ECO:0000256" key="4">
    <source>
        <dbReference type="ARBA" id="ARBA00022741"/>
    </source>
</evidence>
<keyword evidence="3 7" id="KW-0963">Cytoplasm</keyword>
<evidence type="ECO:0000313" key="10">
    <source>
        <dbReference type="Proteomes" id="UP001609175"/>
    </source>
</evidence>
<dbReference type="Gene3D" id="3.30.460.10">
    <property type="entry name" value="Beta Polymerase, domain 2"/>
    <property type="match status" value="1"/>
</dbReference>
<keyword evidence="4 7" id="KW-0547">Nucleotide-binding</keyword>
<keyword evidence="6 7" id="KW-0173">Coenzyme A biosynthesis</keyword>
<dbReference type="Pfam" id="PF01121">
    <property type="entry name" value="CoaE"/>
    <property type="match status" value="1"/>
</dbReference>
<proteinExistence type="inferred from homology"/>
<evidence type="ECO:0000256" key="6">
    <source>
        <dbReference type="ARBA" id="ARBA00022993"/>
    </source>
</evidence>
<evidence type="ECO:0000256" key="2">
    <source>
        <dbReference type="ARBA" id="ARBA00011058"/>
    </source>
</evidence>
<dbReference type="EC" id="2.7.1.24" evidence="7 8"/>
<accession>A0ABW7JYF9</accession>
<gene>
    <name evidence="7 9" type="primary">coaE</name>
    <name evidence="9" type="ORF">ACHIPZ_27640</name>
</gene>
<name>A0ABW7JYF9_9NOCA</name>
<dbReference type="Pfam" id="PF04229">
    <property type="entry name" value="GrpB"/>
    <property type="match status" value="1"/>
</dbReference>
<dbReference type="GO" id="GO:0004140">
    <property type="term" value="F:dephospho-CoA kinase activity"/>
    <property type="evidence" value="ECO:0007669"/>
    <property type="project" value="UniProtKB-EC"/>
</dbReference>
<evidence type="ECO:0000256" key="8">
    <source>
        <dbReference type="NCBIfam" id="TIGR00152"/>
    </source>
</evidence>
<dbReference type="SUPFAM" id="SSF81301">
    <property type="entry name" value="Nucleotidyltransferase"/>
    <property type="match status" value="1"/>
</dbReference>
<comment type="similarity">
    <text evidence="1">In the N-terminal section; belongs to the CoaE family.</text>
</comment>
<dbReference type="CDD" id="cd02022">
    <property type="entry name" value="DPCK"/>
    <property type="match status" value="1"/>
</dbReference>
<comment type="subcellular location">
    <subcellularLocation>
        <location evidence="7">Cytoplasm</location>
    </subcellularLocation>
</comment>
<keyword evidence="7 9" id="KW-0808">Transferase</keyword>
<comment type="pathway">
    <text evidence="7">Cofactor biosynthesis; coenzyme A biosynthesis; CoA from (R)-pantothenate: step 5/5.</text>
</comment>
<dbReference type="Proteomes" id="UP001609175">
    <property type="component" value="Unassembled WGS sequence"/>
</dbReference>
<dbReference type="InterPro" id="IPR027417">
    <property type="entry name" value="P-loop_NTPase"/>
</dbReference>
<keyword evidence="7 9" id="KW-0418">Kinase</keyword>
<organism evidence="9 10">
    <name type="scientific">Antrihabitans spumae</name>
    <dbReference type="NCBI Taxonomy" id="3373370"/>
    <lineage>
        <taxon>Bacteria</taxon>
        <taxon>Bacillati</taxon>
        <taxon>Actinomycetota</taxon>
        <taxon>Actinomycetes</taxon>
        <taxon>Mycobacteriales</taxon>
        <taxon>Nocardiaceae</taxon>
        <taxon>Antrihabitans</taxon>
    </lineage>
</organism>
<dbReference type="NCBIfam" id="TIGR00152">
    <property type="entry name" value="dephospho-CoA kinase"/>
    <property type="match status" value="1"/>
</dbReference>